<accession>A0AAE1C0Z3</accession>
<dbReference type="EMBL" id="JAUTXT010000020">
    <property type="protein sequence ID" value="KAK3674262.1"/>
    <property type="molecule type" value="Genomic_DNA"/>
</dbReference>
<sequence>MDTTVRDWEETQVVDPITLDCQDIATIPYDDRQVVASIEEALHDALDRSENGLRVPAGYNLLGGIAQFQLNLAASKNWNFQSEWHSALHFVKGEAYINYQTMEHWRALALSA</sequence>
<keyword evidence="2" id="KW-1185">Reference proteome</keyword>
<dbReference type="AlphaFoldDB" id="A0AAE1C0Z3"/>
<reference evidence="1" key="1">
    <citation type="submission" date="2023-07" db="EMBL/GenBank/DDBJ databases">
        <title>Black Yeasts Isolated from many extreme environments.</title>
        <authorList>
            <person name="Coleine C."/>
            <person name="Stajich J.E."/>
            <person name="Selbmann L."/>
        </authorList>
    </citation>
    <scope>NUCLEOTIDE SEQUENCE</scope>
    <source>
        <strain evidence="1">CCFEE 5485</strain>
    </source>
</reference>
<evidence type="ECO:0000313" key="1">
    <source>
        <dbReference type="EMBL" id="KAK3674262.1"/>
    </source>
</evidence>
<proteinExistence type="predicted"/>
<name>A0AAE1C0Z3_9PEZI</name>
<evidence type="ECO:0000313" key="2">
    <source>
        <dbReference type="Proteomes" id="UP001274830"/>
    </source>
</evidence>
<dbReference type="Proteomes" id="UP001274830">
    <property type="component" value="Unassembled WGS sequence"/>
</dbReference>
<gene>
    <name evidence="1" type="ORF">LTR78_005731</name>
</gene>
<organism evidence="1 2">
    <name type="scientific">Recurvomyces mirabilis</name>
    <dbReference type="NCBI Taxonomy" id="574656"/>
    <lineage>
        <taxon>Eukaryota</taxon>
        <taxon>Fungi</taxon>
        <taxon>Dikarya</taxon>
        <taxon>Ascomycota</taxon>
        <taxon>Pezizomycotina</taxon>
        <taxon>Dothideomycetes</taxon>
        <taxon>Dothideomycetidae</taxon>
        <taxon>Mycosphaerellales</taxon>
        <taxon>Teratosphaeriaceae</taxon>
        <taxon>Recurvomyces</taxon>
    </lineage>
</organism>
<protein>
    <submittedName>
        <fullName evidence="1">Uncharacterized protein</fullName>
    </submittedName>
</protein>
<comment type="caution">
    <text evidence="1">The sequence shown here is derived from an EMBL/GenBank/DDBJ whole genome shotgun (WGS) entry which is preliminary data.</text>
</comment>